<reference evidence="8" key="1">
    <citation type="journal article" date="2017" name="PLoS ONE">
        <title>The Agassiz's desert tortoise genome provides a resource for the conservation of a threatened species.</title>
        <authorList>
            <person name="Tollis M."/>
            <person name="DeNardo D.F."/>
            <person name="Cornelius J.A."/>
            <person name="Dolby G.A."/>
            <person name="Edwards T."/>
            <person name="Henen B.T."/>
            <person name="Karl A.E."/>
            <person name="Murphy R.W."/>
            <person name="Kusumi K."/>
        </authorList>
    </citation>
    <scope>NUCLEOTIDE SEQUENCE [LARGE SCALE GENOMIC DNA]</scope>
</reference>
<dbReference type="Pfam" id="PF01027">
    <property type="entry name" value="Bax1-I"/>
    <property type="match status" value="1"/>
</dbReference>
<feature type="compositionally biased region" description="Basic and acidic residues" evidence="6">
    <location>
        <begin position="53"/>
        <end position="62"/>
    </location>
</feature>
<feature type="region of interest" description="Disordered" evidence="6">
    <location>
        <begin position="75"/>
        <end position="128"/>
    </location>
</feature>
<sequence length="343" mass="38393">MEAEVRRRSLRRSQNKQNIEVAEVHSPPAQHSEKRLPNKGSQQSSSMLNQHNNDNKDEWQCPECSQKEAAERKLLEMEKNKPAEVNTKDGGQMPETENQNSPAASPGYNMDYRMSSPNTKPQSTGVTSESSDGLHRAFVLKVDCFTALLLAITIGMISGLIYCPATIILLFIIDWCENNCKKFPLNLMLPLMITIIEGLVLGVVSSFFAAMTVMQVGGITAFVTLMLSWVALKSKMNVTHEAVPFWTVVSVLIIFGLLSSFKKSPTLQLSYALAGMLTFAIHLMLTQVRIRRDPTKDQEPIDYAHPALNLYIDIVNLFFFTLQLMEHVNCLDWGSQPQGQGQQ</sequence>
<comment type="subcellular location">
    <subcellularLocation>
        <location evidence="1">Membrane</location>
        <topology evidence="1">Multi-pass membrane protein</topology>
    </subcellularLocation>
</comment>
<reference evidence="7" key="2">
    <citation type="submission" date="2025-08" db="UniProtKB">
        <authorList>
            <consortium name="Ensembl"/>
        </authorList>
    </citation>
    <scope>IDENTIFICATION</scope>
</reference>
<dbReference type="SUPFAM" id="SSF103473">
    <property type="entry name" value="MFS general substrate transporter"/>
    <property type="match status" value="1"/>
</dbReference>
<accession>A0A452HZ21</accession>
<dbReference type="InterPro" id="IPR036259">
    <property type="entry name" value="MFS_trans_sf"/>
</dbReference>
<name>A0A452HZ21_9SAUR</name>
<dbReference type="PANTHER" id="PTHR23291:SF47">
    <property type="entry name" value="TRANSMEMBRANE BAX INHIBITOR MOTIF CONTAINING 7"/>
    <property type="match status" value="1"/>
</dbReference>
<dbReference type="PANTHER" id="PTHR23291">
    <property type="entry name" value="BAX INHIBITOR-RELATED"/>
    <property type="match status" value="1"/>
</dbReference>
<feature type="transmembrane region" description="Helical" evidence="5">
    <location>
        <begin position="145"/>
        <end position="173"/>
    </location>
</feature>
<feature type="compositionally biased region" description="Polar residues" evidence="6">
    <location>
        <begin position="39"/>
        <end position="52"/>
    </location>
</feature>
<comment type="similarity">
    <text evidence="5">Belongs to the BI1 family.</text>
</comment>
<feature type="transmembrane region" description="Helical" evidence="5">
    <location>
        <begin position="185"/>
        <end position="207"/>
    </location>
</feature>
<evidence type="ECO:0000256" key="3">
    <source>
        <dbReference type="ARBA" id="ARBA00022989"/>
    </source>
</evidence>
<keyword evidence="4 5" id="KW-0472">Membrane</keyword>
<feature type="transmembrane region" description="Helical" evidence="5">
    <location>
        <begin position="243"/>
        <end position="261"/>
    </location>
</feature>
<keyword evidence="8" id="KW-1185">Reference proteome</keyword>
<evidence type="ECO:0000256" key="2">
    <source>
        <dbReference type="ARBA" id="ARBA00022692"/>
    </source>
</evidence>
<dbReference type="Proteomes" id="UP000291020">
    <property type="component" value="Unassembled WGS sequence"/>
</dbReference>
<dbReference type="AlphaFoldDB" id="A0A452HZ21"/>
<evidence type="ECO:0000256" key="5">
    <source>
        <dbReference type="RuleBase" id="RU004379"/>
    </source>
</evidence>
<evidence type="ECO:0000256" key="4">
    <source>
        <dbReference type="ARBA" id="ARBA00023136"/>
    </source>
</evidence>
<organism evidence="7 8">
    <name type="scientific">Gopherus agassizii</name>
    <name type="common">Agassiz's desert tortoise</name>
    <dbReference type="NCBI Taxonomy" id="38772"/>
    <lineage>
        <taxon>Eukaryota</taxon>
        <taxon>Metazoa</taxon>
        <taxon>Chordata</taxon>
        <taxon>Craniata</taxon>
        <taxon>Vertebrata</taxon>
        <taxon>Euteleostomi</taxon>
        <taxon>Archelosauria</taxon>
        <taxon>Testudinata</taxon>
        <taxon>Testudines</taxon>
        <taxon>Cryptodira</taxon>
        <taxon>Durocryptodira</taxon>
        <taxon>Testudinoidea</taxon>
        <taxon>Testudinidae</taxon>
        <taxon>Gopherus</taxon>
    </lineage>
</organism>
<protein>
    <submittedName>
        <fullName evidence="7">Uncharacterized protein</fullName>
    </submittedName>
</protein>
<proteinExistence type="inferred from homology"/>
<dbReference type="Ensembl" id="ENSGAGT00000023319.1">
    <property type="protein sequence ID" value="ENSGAGP00000020470.1"/>
    <property type="gene ID" value="ENSGAGG00000015078.1"/>
</dbReference>
<feature type="transmembrane region" description="Helical" evidence="5">
    <location>
        <begin position="267"/>
        <end position="286"/>
    </location>
</feature>
<feature type="transmembrane region" description="Helical" evidence="5">
    <location>
        <begin position="213"/>
        <end position="231"/>
    </location>
</feature>
<evidence type="ECO:0000256" key="6">
    <source>
        <dbReference type="SAM" id="MobiDB-lite"/>
    </source>
</evidence>
<reference evidence="7" key="3">
    <citation type="submission" date="2025-09" db="UniProtKB">
        <authorList>
            <consortium name="Ensembl"/>
        </authorList>
    </citation>
    <scope>IDENTIFICATION</scope>
</reference>
<feature type="region of interest" description="Disordered" evidence="6">
    <location>
        <begin position="1"/>
        <end position="62"/>
    </location>
</feature>
<evidence type="ECO:0000256" key="1">
    <source>
        <dbReference type="ARBA" id="ARBA00004141"/>
    </source>
</evidence>
<feature type="compositionally biased region" description="Polar residues" evidence="6">
    <location>
        <begin position="115"/>
        <end position="128"/>
    </location>
</feature>
<dbReference type="InterPro" id="IPR006214">
    <property type="entry name" value="Bax_inhibitor_1-related"/>
</dbReference>
<keyword evidence="3 5" id="KW-1133">Transmembrane helix</keyword>
<dbReference type="GO" id="GO:0016020">
    <property type="term" value="C:membrane"/>
    <property type="evidence" value="ECO:0007669"/>
    <property type="project" value="UniProtKB-SubCell"/>
</dbReference>
<evidence type="ECO:0000313" key="8">
    <source>
        <dbReference type="Proteomes" id="UP000291020"/>
    </source>
</evidence>
<keyword evidence="2 5" id="KW-0812">Transmembrane</keyword>
<evidence type="ECO:0000313" key="7">
    <source>
        <dbReference type="Ensembl" id="ENSGAGP00000020470.1"/>
    </source>
</evidence>